<dbReference type="PANTHER" id="PTHR46089:SF1">
    <property type="entry name" value="ALS2 C-TERMINAL-LIKE PROTEIN"/>
    <property type="match status" value="1"/>
</dbReference>
<sequence>MSSNHDNGTVLNDSIDLCSNEDNSAENCDNVSHLSQFVNRISSAVKLYNRKDTSTNSDINEFEVLSEISSDELDNNKVINENFLCEIEGYENSFWAFRRTDSFKSLVELKCRYSVQSVKSRRISSTSTDCSHSRLSINEENISQKISNEAWQKSTRFEVWSWGCGDKGQLGHGDRLGRNHPCRIKDLSGHQIQRVFAGNAFSFALTASGVVFSWGDNGYGQLGHTDMSN</sequence>
<dbReference type="STRING" id="299467.A0A443RSQ6"/>
<protein>
    <submittedName>
        <fullName evidence="2">Alsin-like protein</fullName>
    </submittedName>
</protein>
<dbReference type="Proteomes" id="UP000288716">
    <property type="component" value="Unassembled WGS sequence"/>
</dbReference>
<dbReference type="InterPro" id="IPR051984">
    <property type="entry name" value="Alsin"/>
</dbReference>
<feature type="repeat" description="RCC1" evidence="1">
    <location>
        <begin position="157"/>
        <end position="208"/>
    </location>
</feature>
<dbReference type="OrthoDB" id="5370059at2759"/>
<evidence type="ECO:0000313" key="2">
    <source>
        <dbReference type="EMBL" id="RWS18295.1"/>
    </source>
</evidence>
<dbReference type="InterPro" id="IPR000408">
    <property type="entry name" value="Reg_chr_condens"/>
</dbReference>
<organism evidence="2 3">
    <name type="scientific">Leptotrombidium deliense</name>
    <dbReference type="NCBI Taxonomy" id="299467"/>
    <lineage>
        <taxon>Eukaryota</taxon>
        <taxon>Metazoa</taxon>
        <taxon>Ecdysozoa</taxon>
        <taxon>Arthropoda</taxon>
        <taxon>Chelicerata</taxon>
        <taxon>Arachnida</taxon>
        <taxon>Acari</taxon>
        <taxon>Acariformes</taxon>
        <taxon>Trombidiformes</taxon>
        <taxon>Prostigmata</taxon>
        <taxon>Anystina</taxon>
        <taxon>Parasitengona</taxon>
        <taxon>Trombiculoidea</taxon>
        <taxon>Trombiculidae</taxon>
        <taxon>Leptotrombidium</taxon>
    </lineage>
</organism>
<dbReference type="InterPro" id="IPR009091">
    <property type="entry name" value="RCC1/BLIP-II"/>
</dbReference>
<reference evidence="2 3" key="1">
    <citation type="journal article" date="2018" name="Gigascience">
        <title>Genomes of trombidid mites reveal novel predicted allergens and laterally-transferred genes associated with secondary metabolism.</title>
        <authorList>
            <person name="Dong X."/>
            <person name="Chaisiri K."/>
            <person name="Xia D."/>
            <person name="Armstrong S.D."/>
            <person name="Fang Y."/>
            <person name="Donnelly M.J."/>
            <person name="Kadowaki T."/>
            <person name="McGarry J.W."/>
            <person name="Darby A.C."/>
            <person name="Makepeace B.L."/>
        </authorList>
    </citation>
    <scope>NUCLEOTIDE SEQUENCE [LARGE SCALE GENOMIC DNA]</scope>
    <source>
        <strain evidence="2">UoL-UT</strain>
    </source>
</reference>
<proteinExistence type="predicted"/>
<dbReference type="Pfam" id="PF00415">
    <property type="entry name" value="RCC1"/>
    <property type="match status" value="2"/>
</dbReference>
<dbReference type="GO" id="GO:0031267">
    <property type="term" value="F:small GTPase binding"/>
    <property type="evidence" value="ECO:0007669"/>
    <property type="project" value="TreeGrafter"/>
</dbReference>
<feature type="non-terminal residue" evidence="2">
    <location>
        <position position="229"/>
    </location>
</feature>
<keyword evidence="3" id="KW-1185">Reference proteome</keyword>
<dbReference type="PROSITE" id="PS50012">
    <property type="entry name" value="RCC1_3"/>
    <property type="match status" value="2"/>
</dbReference>
<gene>
    <name evidence="2" type="ORF">B4U80_14642</name>
</gene>
<dbReference type="GO" id="GO:0031410">
    <property type="term" value="C:cytoplasmic vesicle"/>
    <property type="evidence" value="ECO:0007669"/>
    <property type="project" value="TreeGrafter"/>
</dbReference>
<dbReference type="VEuPathDB" id="VectorBase:LDEU013745"/>
<accession>A0A443RSQ6</accession>
<dbReference type="AlphaFoldDB" id="A0A443RSQ6"/>
<evidence type="ECO:0000256" key="1">
    <source>
        <dbReference type="PROSITE-ProRule" id="PRU00235"/>
    </source>
</evidence>
<dbReference type="PANTHER" id="PTHR46089">
    <property type="entry name" value="ALSIN HOMOLOG"/>
    <property type="match status" value="1"/>
</dbReference>
<evidence type="ECO:0000313" key="3">
    <source>
        <dbReference type="Proteomes" id="UP000288716"/>
    </source>
</evidence>
<dbReference type="SUPFAM" id="SSF50985">
    <property type="entry name" value="RCC1/BLIP-II"/>
    <property type="match status" value="1"/>
</dbReference>
<dbReference type="Gene3D" id="2.130.10.30">
    <property type="entry name" value="Regulator of chromosome condensation 1/beta-lactamase-inhibitor protein II"/>
    <property type="match status" value="1"/>
</dbReference>
<dbReference type="EMBL" id="NCKV01042043">
    <property type="protein sequence ID" value="RWS18295.1"/>
    <property type="molecule type" value="Genomic_DNA"/>
</dbReference>
<dbReference type="GO" id="GO:0005085">
    <property type="term" value="F:guanyl-nucleotide exchange factor activity"/>
    <property type="evidence" value="ECO:0007669"/>
    <property type="project" value="TreeGrafter"/>
</dbReference>
<feature type="repeat" description="RCC1" evidence="1">
    <location>
        <begin position="209"/>
        <end position="229"/>
    </location>
</feature>
<name>A0A443RSQ6_9ACAR</name>
<comment type="caution">
    <text evidence="2">The sequence shown here is derived from an EMBL/GenBank/DDBJ whole genome shotgun (WGS) entry which is preliminary data.</text>
</comment>
<dbReference type="GO" id="GO:0016197">
    <property type="term" value="P:endosomal transport"/>
    <property type="evidence" value="ECO:0007669"/>
    <property type="project" value="TreeGrafter"/>
</dbReference>